<evidence type="ECO:0000256" key="3">
    <source>
        <dbReference type="ARBA" id="ARBA00022475"/>
    </source>
</evidence>
<evidence type="ECO:0000259" key="9">
    <source>
        <dbReference type="PROSITE" id="PS50893"/>
    </source>
</evidence>
<dbReference type="Gene3D" id="3.40.50.300">
    <property type="entry name" value="P-loop containing nucleotide triphosphate hydrolases"/>
    <property type="match status" value="2"/>
</dbReference>
<evidence type="ECO:0000256" key="8">
    <source>
        <dbReference type="ARBA" id="ARBA00023136"/>
    </source>
</evidence>
<dbReference type="InterPro" id="IPR017871">
    <property type="entry name" value="ABC_transporter-like_CS"/>
</dbReference>
<dbReference type="InterPro" id="IPR027417">
    <property type="entry name" value="P-loop_NTPase"/>
</dbReference>
<dbReference type="GO" id="GO:0016887">
    <property type="term" value="F:ATP hydrolysis activity"/>
    <property type="evidence" value="ECO:0007669"/>
    <property type="project" value="InterPro"/>
</dbReference>
<accession>X1G0D1</accession>
<dbReference type="InterPro" id="IPR050388">
    <property type="entry name" value="ABC_Ni/Peptide_Import"/>
</dbReference>
<comment type="subcellular location">
    <subcellularLocation>
        <location evidence="1">Cell membrane</location>
        <topology evidence="1">Peripheral membrane protein</topology>
    </subcellularLocation>
</comment>
<keyword evidence="8" id="KW-0472">Membrane</keyword>
<evidence type="ECO:0000313" key="10">
    <source>
        <dbReference type="EMBL" id="GAH35034.1"/>
    </source>
</evidence>
<dbReference type="CDD" id="cd03257">
    <property type="entry name" value="ABC_NikE_OppD_transporters"/>
    <property type="match status" value="1"/>
</dbReference>
<keyword evidence="3" id="KW-1003">Cell membrane</keyword>
<evidence type="ECO:0000256" key="6">
    <source>
        <dbReference type="ARBA" id="ARBA00022840"/>
    </source>
</evidence>
<proteinExistence type="predicted"/>
<keyword evidence="4" id="KW-0997">Cell inner membrane</keyword>
<dbReference type="InterPro" id="IPR003593">
    <property type="entry name" value="AAA+_ATPase"/>
</dbReference>
<dbReference type="InterPro" id="IPR003439">
    <property type="entry name" value="ABC_transporter-like_ATP-bd"/>
</dbReference>
<feature type="non-terminal residue" evidence="10">
    <location>
        <position position="1"/>
    </location>
</feature>
<keyword evidence="7" id="KW-1278">Translocase</keyword>
<evidence type="ECO:0000256" key="7">
    <source>
        <dbReference type="ARBA" id="ARBA00022967"/>
    </source>
</evidence>
<keyword evidence="5" id="KW-0547">Nucleotide-binding</keyword>
<name>X1G0D1_9ZZZZ</name>
<dbReference type="PANTHER" id="PTHR43297">
    <property type="entry name" value="OLIGOPEPTIDE TRANSPORT ATP-BINDING PROTEIN APPD"/>
    <property type="match status" value="1"/>
</dbReference>
<dbReference type="PANTHER" id="PTHR43297:SF14">
    <property type="entry name" value="ATPASE AAA-TYPE CORE DOMAIN-CONTAINING PROTEIN"/>
    <property type="match status" value="1"/>
</dbReference>
<evidence type="ECO:0000256" key="4">
    <source>
        <dbReference type="ARBA" id="ARBA00022519"/>
    </source>
</evidence>
<evidence type="ECO:0000256" key="1">
    <source>
        <dbReference type="ARBA" id="ARBA00004202"/>
    </source>
</evidence>
<protein>
    <recommendedName>
        <fullName evidence="9">ABC transporter domain-containing protein</fullName>
    </recommendedName>
</protein>
<reference evidence="10" key="1">
    <citation type="journal article" date="2014" name="Front. Microbiol.">
        <title>High frequency of phylogenetically diverse reductive dehalogenase-homologous genes in deep subseafloor sedimentary metagenomes.</title>
        <authorList>
            <person name="Kawai M."/>
            <person name="Futagami T."/>
            <person name="Toyoda A."/>
            <person name="Takaki Y."/>
            <person name="Nishi S."/>
            <person name="Hori S."/>
            <person name="Arai W."/>
            <person name="Tsubouchi T."/>
            <person name="Morono Y."/>
            <person name="Uchiyama I."/>
            <person name="Ito T."/>
            <person name="Fujiyama A."/>
            <person name="Inagaki F."/>
            <person name="Takami H."/>
        </authorList>
    </citation>
    <scope>NUCLEOTIDE SEQUENCE</scope>
    <source>
        <strain evidence="10">Expedition CK06-06</strain>
    </source>
</reference>
<feature type="domain" description="ABC transporter" evidence="9">
    <location>
        <begin position="5"/>
        <end position="262"/>
    </location>
</feature>
<dbReference type="Pfam" id="PF00005">
    <property type="entry name" value="ABC_tran"/>
    <property type="match status" value="1"/>
</dbReference>
<dbReference type="EMBL" id="BARU01007974">
    <property type="protein sequence ID" value="GAH35034.1"/>
    <property type="molecule type" value="Genomic_DNA"/>
</dbReference>
<dbReference type="SMART" id="SM00382">
    <property type="entry name" value="AAA"/>
    <property type="match status" value="1"/>
</dbReference>
<organism evidence="10">
    <name type="scientific">marine sediment metagenome</name>
    <dbReference type="NCBI Taxonomy" id="412755"/>
    <lineage>
        <taxon>unclassified sequences</taxon>
        <taxon>metagenomes</taxon>
        <taxon>ecological metagenomes</taxon>
    </lineage>
</organism>
<keyword evidence="6" id="KW-0067">ATP-binding</keyword>
<dbReference type="GO" id="GO:0005886">
    <property type="term" value="C:plasma membrane"/>
    <property type="evidence" value="ECO:0007669"/>
    <property type="project" value="UniProtKB-SubCell"/>
</dbReference>
<dbReference type="FunFam" id="3.40.50.300:FF:000016">
    <property type="entry name" value="Oligopeptide ABC transporter ATP-binding component"/>
    <property type="match status" value="1"/>
</dbReference>
<dbReference type="SUPFAM" id="SSF52540">
    <property type="entry name" value="P-loop containing nucleoside triphosphate hydrolases"/>
    <property type="match status" value="2"/>
</dbReference>
<dbReference type="GO" id="GO:0005524">
    <property type="term" value="F:ATP binding"/>
    <property type="evidence" value="ECO:0007669"/>
    <property type="project" value="UniProtKB-KW"/>
</dbReference>
<dbReference type="AlphaFoldDB" id="X1G0D1"/>
<evidence type="ECO:0000256" key="5">
    <source>
        <dbReference type="ARBA" id="ARBA00022741"/>
    </source>
</evidence>
<comment type="caution">
    <text evidence="10">The sequence shown here is derived from an EMBL/GenBank/DDBJ whole genome shotgun (WGS) entry which is preliminary data.</text>
</comment>
<gene>
    <name evidence="10" type="ORF">S03H2_15669</name>
</gene>
<sequence length="334" mass="37001">QGIVRAVNDINFSIKEGEIFGLVGESGSGKSTVAYTIVGLVGETGCGKTTTMKVIMRILSMTPARIITGSEILFKGRDILEMNEAKVQEIRRKEISMIFQDPTAALNPVFSIGSQIKNIIKYSEVMERKLTKVEIKTRAIEALREVMLPDPERILESYPIQLSGGMRQRVCIAMALLSNLDLLIADEPGTSLDVTIKDQILRLLEDLVNKKRISVILISHALGMVKNITDRTYVMYAGSMVEVAKTAEIFTNPLHPYSQALIATVPKLTGGGMSQGIPGYIPGYLNPPPGCRFHPRCNYIMPICKVEKPTFFKVKETHQVACWLFKKGRNQVGK</sequence>
<dbReference type="InterPro" id="IPR013563">
    <property type="entry name" value="Oligopep_ABC_C"/>
</dbReference>
<dbReference type="NCBIfam" id="TIGR01727">
    <property type="entry name" value="oligo_HPY"/>
    <property type="match status" value="1"/>
</dbReference>
<evidence type="ECO:0000256" key="2">
    <source>
        <dbReference type="ARBA" id="ARBA00022448"/>
    </source>
</evidence>
<dbReference type="GO" id="GO:0015833">
    <property type="term" value="P:peptide transport"/>
    <property type="evidence" value="ECO:0007669"/>
    <property type="project" value="InterPro"/>
</dbReference>
<dbReference type="PROSITE" id="PS00211">
    <property type="entry name" value="ABC_TRANSPORTER_1"/>
    <property type="match status" value="1"/>
</dbReference>
<keyword evidence="2" id="KW-0813">Transport</keyword>
<dbReference type="PROSITE" id="PS50893">
    <property type="entry name" value="ABC_TRANSPORTER_2"/>
    <property type="match status" value="1"/>
</dbReference>
<dbReference type="Pfam" id="PF08352">
    <property type="entry name" value="oligo_HPY"/>
    <property type="match status" value="1"/>
</dbReference>